<evidence type="ECO:0000256" key="2">
    <source>
        <dbReference type="SAM" id="SignalP"/>
    </source>
</evidence>
<feature type="compositionally biased region" description="Low complexity" evidence="1">
    <location>
        <begin position="31"/>
        <end position="44"/>
    </location>
</feature>
<gene>
    <name evidence="3" type="ORF">AA0228_2543</name>
</gene>
<reference evidence="3" key="1">
    <citation type="submission" date="2013-04" db="EMBL/GenBank/DDBJ databases">
        <title>The genome sequencing project of 58 acetic acid bacteria.</title>
        <authorList>
            <person name="Okamoto-Kainuma A."/>
            <person name="Ishikawa M."/>
            <person name="Umino S."/>
            <person name="Koizumi Y."/>
            <person name="Shiwa Y."/>
            <person name="Yoshikawa H."/>
            <person name="Matsutani M."/>
            <person name="Matsushita K."/>
        </authorList>
    </citation>
    <scope>NUCLEOTIDE SEQUENCE</scope>
    <source>
        <strain evidence="3">NRIC 0228</strain>
    </source>
</reference>
<feature type="region of interest" description="Disordered" evidence="1">
    <location>
        <begin position="31"/>
        <end position="65"/>
    </location>
</feature>
<evidence type="ECO:0000256" key="1">
    <source>
        <dbReference type="SAM" id="MobiDB-lite"/>
    </source>
</evidence>
<dbReference type="Proteomes" id="UP001061070">
    <property type="component" value="Unassembled WGS sequence"/>
</dbReference>
<feature type="compositionally biased region" description="Low complexity" evidence="1">
    <location>
        <begin position="51"/>
        <end position="65"/>
    </location>
</feature>
<keyword evidence="4" id="KW-1185">Reference proteome</keyword>
<name>A0ABQ0QEC3_9PROT</name>
<keyword evidence="2" id="KW-0732">Signal</keyword>
<feature type="signal peptide" evidence="2">
    <location>
        <begin position="1"/>
        <end position="26"/>
    </location>
</feature>
<accession>A0ABQ0QEC3</accession>
<evidence type="ECO:0000313" key="3">
    <source>
        <dbReference type="EMBL" id="GBR15550.1"/>
    </source>
</evidence>
<dbReference type="EMBL" id="BAQW01000013">
    <property type="protein sequence ID" value="GBR15550.1"/>
    <property type="molecule type" value="Genomic_DNA"/>
</dbReference>
<organism evidence="3 4">
    <name type="scientific">Gluconobacter frateurii NRIC 0228</name>
    <dbReference type="NCBI Taxonomy" id="1307946"/>
    <lineage>
        <taxon>Bacteria</taxon>
        <taxon>Pseudomonadati</taxon>
        <taxon>Pseudomonadota</taxon>
        <taxon>Alphaproteobacteria</taxon>
        <taxon>Acetobacterales</taxon>
        <taxon>Acetobacteraceae</taxon>
        <taxon>Gluconobacter</taxon>
    </lineage>
</organism>
<evidence type="ECO:0000313" key="4">
    <source>
        <dbReference type="Proteomes" id="UP001061070"/>
    </source>
</evidence>
<comment type="caution">
    <text evidence="3">The sequence shown here is derived from an EMBL/GenBank/DDBJ whole genome shotgun (WGS) entry which is preliminary data.</text>
</comment>
<proteinExistence type="predicted"/>
<sequence length="254" mass="27565">MEGRMNKTNVVMLACVGVAAVALVIAARPDPSASPLTAPAASKPDTANAMAATSPEAPEVPASAPDGSCLSAIDQSTHDLVFACNTQTFIDRYDYSLNQSLSKKNQNHAKLYQCKNFADHTDCKYRPEAFYTMNVEFRKLGLLHGHVNDASMVEFDRSTAGNVTSVTLRGSRADPINLLTFAGNVEDFAGIWDRSEASKDNQKMFTNDLGLMRGDDAPDIGETLTVNRPYAKISCTSWPSETTMGIKCVFEPRL</sequence>
<protein>
    <submittedName>
        <fullName evidence="3">Uncharacterized protein</fullName>
    </submittedName>
</protein>
<feature type="chain" id="PRO_5045123096" evidence="2">
    <location>
        <begin position="27"/>
        <end position="254"/>
    </location>
</feature>